<gene>
    <name evidence="1" type="ORF">N7537_006350</name>
</gene>
<dbReference type="EMBL" id="JAQJAE010000003">
    <property type="protein sequence ID" value="KAJ5603394.1"/>
    <property type="molecule type" value="Genomic_DNA"/>
</dbReference>
<keyword evidence="2" id="KW-1185">Reference proteome</keyword>
<dbReference type="Proteomes" id="UP001213799">
    <property type="component" value="Unassembled WGS sequence"/>
</dbReference>
<dbReference type="RefSeq" id="XP_056753192.1">
    <property type="nucleotide sequence ID" value="XM_056897407.1"/>
</dbReference>
<reference evidence="1" key="2">
    <citation type="submission" date="2023-01" db="EMBL/GenBank/DDBJ databases">
        <authorList>
            <person name="Petersen C."/>
        </authorList>
    </citation>
    <scope>NUCLEOTIDE SEQUENCE</scope>
    <source>
        <strain evidence="1">IBT 12815</strain>
    </source>
</reference>
<accession>A0AAD6E8N3</accession>
<dbReference type="GeneID" id="81587649"/>
<comment type="caution">
    <text evidence="1">The sequence shown here is derived from an EMBL/GenBank/DDBJ whole genome shotgun (WGS) entry which is preliminary data.</text>
</comment>
<name>A0AAD6E8N3_9EURO</name>
<dbReference type="AlphaFoldDB" id="A0AAD6E8N3"/>
<proteinExistence type="predicted"/>
<evidence type="ECO:0000313" key="2">
    <source>
        <dbReference type="Proteomes" id="UP001213799"/>
    </source>
</evidence>
<reference evidence="1" key="1">
    <citation type="journal article" date="2023" name="IMA Fungus">
        <title>Comparative genomic study of the Penicillium genus elucidates a diverse pangenome and 15 lateral gene transfer events.</title>
        <authorList>
            <person name="Petersen C."/>
            <person name="Sorensen T."/>
            <person name="Nielsen M.R."/>
            <person name="Sondergaard T.E."/>
            <person name="Sorensen J.L."/>
            <person name="Fitzpatrick D.A."/>
            <person name="Frisvad J.C."/>
            <person name="Nielsen K.L."/>
        </authorList>
    </citation>
    <scope>NUCLEOTIDE SEQUENCE</scope>
    <source>
        <strain evidence="1">IBT 12815</strain>
    </source>
</reference>
<protein>
    <submittedName>
        <fullName evidence="1">Uncharacterized protein</fullName>
    </submittedName>
</protein>
<organism evidence="1 2">
    <name type="scientific">Penicillium hordei</name>
    <dbReference type="NCBI Taxonomy" id="40994"/>
    <lineage>
        <taxon>Eukaryota</taxon>
        <taxon>Fungi</taxon>
        <taxon>Dikarya</taxon>
        <taxon>Ascomycota</taxon>
        <taxon>Pezizomycotina</taxon>
        <taxon>Eurotiomycetes</taxon>
        <taxon>Eurotiomycetidae</taxon>
        <taxon>Eurotiales</taxon>
        <taxon>Aspergillaceae</taxon>
        <taxon>Penicillium</taxon>
    </lineage>
</organism>
<sequence>MPYQEVNSAGKRVLCRTGKFANSHAGFDSFPREQRATSLLQQLAEGEMLLFKEKINYRLAGSVDGMNAANGGLEVVNGSHCMDIPLGSDRCIASDWAESNVWTPAELESGMQIAKSPTHSSLFH</sequence>
<evidence type="ECO:0000313" key="1">
    <source>
        <dbReference type="EMBL" id="KAJ5603394.1"/>
    </source>
</evidence>